<dbReference type="PROSITE" id="PS50012">
    <property type="entry name" value="RCC1_3"/>
    <property type="match status" value="1"/>
</dbReference>
<reference evidence="4 6" key="3">
    <citation type="submission" date="2019-11" db="EMBL/GenBank/DDBJ databases">
        <title>A de novo genome assembly of a pear dwarfing rootstock.</title>
        <authorList>
            <person name="Wang F."/>
            <person name="Wang J."/>
            <person name="Li S."/>
            <person name="Zhang Y."/>
            <person name="Fang M."/>
            <person name="Ma L."/>
            <person name="Zhao Y."/>
            <person name="Jiang S."/>
        </authorList>
    </citation>
    <scope>NUCLEOTIDE SEQUENCE [LARGE SCALE GENOMIC DNA]</scope>
    <source>
        <strain evidence="4">S2</strain>
        <tissue evidence="4">Leaf</tissue>
    </source>
</reference>
<name>A0A5N5FS46_9ROSA</name>
<feature type="repeat" description="RCC1" evidence="2">
    <location>
        <begin position="240"/>
        <end position="294"/>
    </location>
</feature>
<feature type="compositionally biased region" description="Acidic residues" evidence="3">
    <location>
        <begin position="63"/>
        <end position="74"/>
    </location>
</feature>
<dbReference type="InterPro" id="IPR009091">
    <property type="entry name" value="RCC1/BLIP-II"/>
</dbReference>
<accession>A0A5N5FS46</accession>
<protein>
    <submittedName>
        <fullName evidence="4">Ultraviolet-B receptor UVR8</fullName>
    </submittedName>
</protein>
<dbReference type="Gene3D" id="2.130.10.30">
    <property type="entry name" value="Regulator of chromosome condensation 1/beta-lactamase-inhibitor protein II"/>
    <property type="match status" value="1"/>
</dbReference>
<dbReference type="SUPFAM" id="SSF50985">
    <property type="entry name" value="RCC1/BLIP-II"/>
    <property type="match status" value="1"/>
</dbReference>
<reference evidence="6" key="2">
    <citation type="submission" date="2019-10" db="EMBL/GenBank/DDBJ databases">
        <title>A de novo genome assembly of a pear dwarfing rootstock.</title>
        <authorList>
            <person name="Wang F."/>
            <person name="Wang J."/>
            <person name="Li S."/>
            <person name="Zhang Y."/>
            <person name="Fang M."/>
            <person name="Ma L."/>
            <person name="Zhao Y."/>
            <person name="Jiang S."/>
        </authorList>
    </citation>
    <scope>NUCLEOTIDE SEQUENCE [LARGE SCALE GENOMIC DNA]</scope>
</reference>
<keyword evidence="1" id="KW-0677">Repeat</keyword>
<dbReference type="PANTHER" id="PTHR22870">
    <property type="entry name" value="REGULATOR OF CHROMOSOME CONDENSATION"/>
    <property type="match status" value="1"/>
</dbReference>
<reference evidence="4 6" key="1">
    <citation type="submission" date="2019-09" db="EMBL/GenBank/DDBJ databases">
        <authorList>
            <person name="Ou C."/>
        </authorList>
    </citation>
    <scope>NUCLEOTIDE SEQUENCE [LARGE SCALE GENOMIC DNA]</scope>
    <source>
        <strain evidence="4">S2</strain>
        <tissue evidence="4">Leaf</tissue>
    </source>
</reference>
<proteinExistence type="predicted"/>
<evidence type="ECO:0000256" key="2">
    <source>
        <dbReference type="PROSITE-ProRule" id="PRU00235"/>
    </source>
</evidence>
<dbReference type="AlphaFoldDB" id="A0A5N5FS46"/>
<dbReference type="EMBL" id="SMOL01000559">
    <property type="protein sequence ID" value="KAB2605697.1"/>
    <property type="molecule type" value="Genomic_DNA"/>
</dbReference>
<keyword evidence="4" id="KW-0675">Receptor</keyword>
<evidence type="ECO:0000256" key="3">
    <source>
        <dbReference type="SAM" id="MobiDB-lite"/>
    </source>
</evidence>
<dbReference type="PROSITE" id="PS00626">
    <property type="entry name" value="RCC1_2"/>
    <property type="match status" value="1"/>
</dbReference>
<gene>
    <name evidence="4" type="ORF">D8674_005414</name>
    <name evidence="5" type="ORF">D8674_040409</name>
</gene>
<dbReference type="InterPro" id="IPR000408">
    <property type="entry name" value="Reg_chr_condens"/>
</dbReference>
<evidence type="ECO:0000313" key="4">
    <source>
        <dbReference type="EMBL" id="KAB2605697.1"/>
    </source>
</evidence>
<evidence type="ECO:0000313" key="6">
    <source>
        <dbReference type="Proteomes" id="UP000327157"/>
    </source>
</evidence>
<dbReference type="Proteomes" id="UP000327157">
    <property type="component" value="Chromosome 11"/>
</dbReference>
<dbReference type="OrthoDB" id="1720621at2759"/>
<organism evidence="4 6">
    <name type="scientific">Pyrus ussuriensis x Pyrus communis</name>
    <dbReference type="NCBI Taxonomy" id="2448454"/>
    <lineage>
        <taxon>Eukaryota</taxon>
        <taxon>Viridiplantae</taxon>
        <taxon>Streptophyta</taxon>
        <taxon>Embryophyta</taxon>
        <taxon>Tracheophyta</taxon>
        <taxon>Spermatophyta</taxon>
        <taxon>Magnoliopsida</taxon>
        <taxon>eudicotyledons</taxon>
        <taxon>Gunneridae</taxon>
        <taxon>Pentapetalae</taxon>
        <taxon>rosids</taxon>
        <taxon>fabids</taxon>
        <taxon>Rosales</taxon>
        <taxon>Rosaceae</taxon>
        <taxon>Amygdaloideae</taxon>
        <taxon>Maleae</taxon>
        <taxon>Pyrus</taxon>
    </lineage>
</organism>
<comment type="caution">
    <text evidence="4">The sequence shown here is derived from an EMBL/GenBank/DDBJ whole genome shotgun (WGS) entry which is preliminary data.</text>
</comment>
<evidence type="ECO:0000313" key="5">
    <source>
        <dbReference type="EMBL" id="KAB2614410.1"/>
    </source>
</evidence>
<dbReference type="Pfam" id="PF13540">
    <property type="entry name" value="RCC1_2"/>
    <property type="match status" value="1"/>
</dbReference>
<dbReference type="EMBL" id="SMOL01000425">
    <property type="protein sequence ID" value="KAB2614410.1"/>
    <property type="molecule type" value="Genomic_DNA"/>
</dbReference>
<dbReference type="PANTHER" id="PTHR22870:SF451">
    <property type="entry name" value="MJK13.9 PROTEIN"/>
    <property type="match status" value="1"/>
</dbReference>
<dbReference type="InterPro" id="IPR051210">
    <property type="entry name" value="Ub_ligase/GEF_domain"/>
</dbReference>
<keyword evidence="6" id="KW-1185">Reference proteome</keyword>
<feature type="region of interest" description="Disordered" evidence="3">
    <location>
        <begin position="60"/>
        <end position="84"/>
    </location>
</feature>
<sequence>MAPTRKYPSGYLKRQRKRKIEQLTQSQKRAIDRFFLKEKEPKSSVNDLITEQQDDNEKLADDLGNDEIDDDLDGNDNHEDAPIVSGQLSESIPSNIYDPQIWDSLDPKWIDLLVEKGHAKDLSIEKEWESRVASVKAIQSQRLQIKKALLQLAESDNDLVTRSAAKSLAAYDIGNFEFLLGMTIWYEILAAVNEVHTWGKGYCSALGHGDEIDKTTPELLTKLKSHLAVQLKTFFLCDNGSVYGCGWMSFGSLGFPDRGLSDKILSPRILDSLRAHHVSQISTGLYHTVVVTNRGQLFGFGDNERAQLGHDTLRCCLEPTEIFVQEMADCKI</sequence>
<feature type="region of interest" description="Disordered" evidence="3">
    <location>
        <begin position="1"/>
        <end position="25"/>
    </location>
</feature>
<evidence type="ECO:0000256" key="1">
    <source>
        <dbReference type="ARBA" id="ARBA00022737"/>
    </source>
</evidence>